<reference evidence="2" key="1">
    <citation type="submission" date="2000-06" db="EMBL/GenBank/DDBJ databases">
        <title>Cloning and Nucleotide sequence of a linear DNA plasmid from Xanthophyllomyces dendrorhous (Phaffia rhodozyma).</title>
        <authorList>
            <person name="Ducrey Santopietro L.M."/>
            <person name="Kula M.R."/>
        </authorList>
    </citation>
    <scope>NUCLEOTIDE SEQUENCE</scope>
    <source>
        <strain evidence="2">NRRL Y'17269</strain>
        <plasmid evidence="2">pDK1</plasmid>
    </source>
</reference>
<geneLocation type="plasmid" evidence="2">
    <name>pDK1</name>
</geneLocation>
<evidence type="ECO:0000313" key="2">
    <source>
        <dbReference type="EMBL" id="CAC12856.1"/>
    </source>
</evidence>
<feature type="chain" id="PRO_5004327992" evidence="1">
    <location>
        <begin position="34"/>
        <end position="62"/>
    </location>
</feature>
<feature type="signal peptide" evidence="1">
    <location>
        <begin position="1"/>
        <end position="33"/>
    </location>
</feature>
<evidence type="ECO:0000256" key="1">
    <source>
        <dbReference type="SAM" id="SignalP"/>
    </source>
</evidence>
<sequence length="62" mass="7045">MRTDCEACPGPHHRVSEVPFLCLLFFLLQAVRRRGGETDGERPLSRACLSLFPVALIRPPRR</sequence>
<keyword evidence="1" id="KW-0732">Signal</keyword>
<name>Q9HFD4_PHARH</name>
<proteinExistence type="predicted"/>
<dbReference type="AlphaFoldDB" id="Q9HFD4"/>
<dbReference type="EMBL" id="AJ278424">
    <property type="protein sequence ID" value="CAC12856.1"/>
    <property type="molecule type" value="Genomic_DNA"/>
</dbReference>
<organism evidence="2">
    <name type="scientific">Phaffia rhodozyma</name>
    <name type="common">Yeast</name>
    <name type="synonym">Xanthophyllomyces dendrorhous</name>
    <dbReference type="NCBI Taxonomy" id="264483"/>
    <lineage>
        <taxon>Eukaryota</taxon>
        <taxon>Fungi</taxon>
        <taxon>Dikarya</taxon>
        <taxon>Basidiomycota</taxon>
        <taxon>Agaricomycotina</taxon>
        <taxon>Tremellomycetes</taxon>
        <taxon>Cystofilobasidiales</taxon>
        <taxon>Mrakiaceae</taxon>
        <taxon>Phaffia</taxon>
    </lineage>
</organism>
<accession>Q9HFD4</accession>
<keyword evidence="2" id="KW-0614">Plasmid</keyword>
<protein>
    <submittedName>
        <fullName evidence="2">Uncharacterized protein</fullName>
    </submittedName>
</protein>